<feature type="region of interest" description="Disordered" evidence="1">
    <location>
        <begin position="704"/>
        <end position="731"/>
    </location>
</feature>
<keyword evidence="3" id="KW-1185">Reference proteome</keyword>
<evidence type="ECO:0000313" key="2">
    <source>
        <dbReference type="EMBL" id="AIO01699.1"/>
    </source>
</evidence>
<feature type="region of interest" description="Disordered" evidence="1">
    <location>
        <begin position="289"/>
        <end position="320"/>
    </location>
</feature>
<feature type="region of interest" description="Disordered" evidence="1">
    <location>
        <begin position="823"/>
        <end position="846"/>
    </location>
</feature>
<dbReference type="VEuPathDB" id="TriTrypDB:LPMP_340730"/>
<evidence type="ECO:0000313" key="3">
    <source>
        <dbReference type="Proteomes" id="UP000063063"/>
    </source>
</evidence>
<name>A0A088S0D9_LEIPA</name>
<feature type="region of interest" description="Disordered" evidence="1">
    <location>
        <begin position="870"/>
        <end position="954"/>
    </location>
</feature>
<organism evidence="2 3">
    <name type="scientific">Leishmania panamensis</name>
    <dbReference type="NCBI Taxonomy" id="5679"/>
    <lineage>
        <taxon>Eukaryota</taxon>
        <taxon>Discoba</taxon>
        <taxon>Euglenozoa</taxon>
        <taxon>Kinetoplastea</taxon>
        <taxon>Metakinetoplastina</taxon>
        <taxon>Trypanosomatida</taxon>
        <taxon>Trypanosomatidae</taxon>
        <taxon>Leishmaniinae</taxon>
        <taxon>Leishmania</taxon>
        <taxon>Leishmania guyanensis species complex</taxon>
    </lineage>
</organism>
<feature type="compositionally biased region" description="Polar residues" evidence="1">
    <location>
        <begin position="704"/>
        <end position="725"/>
    </location>
</feature>
<dbReference type="KEGG" id="lpan:LPMP_340730"/>
<sequence>MAHAHTDPKSIDHTLQSTYDELRRGENQHYRSAEARYTNHVKELLGNLEHYLETCGVQLPTEVQEGSEITAAAAAASEQAVFVVSSRGRLMGTHRVSQPHCISGRSAPASAAVSYVKCDRDAVSQQEETSNNLSARSSGPVYSGWGNLATPCEARRGSSVANAHLTISSGPVAAATSTLHSTPLQSGQAHAMSDSSFSSLEAAYQRHPTPSKKSVCTANSESRASLLYNSQQATRAHTAYSPSSTFILVTVGADDNAEGNIAPHVYSNDAAGVDSCSVDSASAPIVAIINSRDSGDSGPRSRRRGGSPAMRSPPAPPPTVQDYCTGVGARGSLYASGDGVSRSCRTYPIVSNAIAGVSDADSGAARTTAGHDRWGEFGTFVQSITETRQKRNMAALKRAAATRCPLPDSANGALIADHPIVTRDVERGSSGAASPLFAMVAPSPGVTPKAGFLLPYVLSTGTSMTTPPTPVLAVAAGGQVQPSPLDWCGTKAHAYPLPLQVAHGAGSDAVRALAAAGAAAETAGSPEMADVEIDKLPSPSSGALSFPVPMATAPPQHCVGASDAGVPLAGHRLCPRGGDGIDSVVYYQHTQRGLVPPHPRTSAGAVAAAVLARSPEKEQLMRRLQAVLKHSVSVTSSVQPSALPSAVAAERQLSFSDGAAWGTGKVQGQHSAVGSTRTPVSALLRSPQSPLQIQLMSHYPIPLPSTTKTNNASDGSAITRRSVSSSEHKIGDTRGDVAGGVAWDGSWDFLQLATAAVSGCPHTFSSKDISSEPATYHSVSRRTVQSKDADGDGDSEEDSSGLPRCDHMPKEAYRAHRFVDGSNKTATVTTETPPGGLRAGGGWDMGSCTTARNPSAWTYAKEKIPPSFVATSWMRPPRSPPGVAMQSDSASDGYPPGLTKSDIGNFSRAEEEEALRARRRHSLGRRGGLTGSQQQSQRDVGERQPFSADFTSAHAEKQQLMQRLRMVLSRPGE</sequence>
<dbReference type="EMBL" id="CP009403">
    <property type="protein sequence ID" value="AIO01699.1"/>
    <property type="molecule type" value="Genomic_DNA"/>
</dbReference>
<dbReference type="eggNOG" id="ENOG502SHI4">
    <property type="taxonomic scope" value="Eukaryota"/>
</dbReference>
<evidence type="ECO:0000256" key="1">
    <source>
        <dbReference type="SAM" id="MobiDB-lite"/>
    </source>
</evidence>
<dbReference type="AlphaFoldDB" id="A0A088S0D9"/>
<dbReference type="OrthoDB" id="266236at2759"/>
<accession>A0A088S0D9</accession>
<dbReference type="GeneID" id="22578577"/>
<gene>
    <name evidence="2" type="ORF">LPMP_340730</name>
</gene>
<proteinExistence type="predicted"/>
<dbReference type="RefSeq" id="XP_010702499.1">
    <property type="nucleotide sequence ID" value="XM_010704197.1"/>
</dbReference>
<feature type="compositionally biased region" description="Polar residues" evidence="1">
    <location>
        <begin position="823"/>
        <end position="832"/>
    </location>
</feature>
<dbReference type="Proteomes" id="UP000063063">
    <property type="component" value="Chromosome 34"/>
</dbReference>
<dbReference type="VEuPathDB" id="TriTrypDB:LPAL13_340012800"/>
<reference evidence="2 3" key="1">
    <citation type="journal article" date="2015" name="Sci. Rep.">
        <title>The genome of Leishmania panamensis: insights into genomics of the L. (Viannia) subgenus.</title>
        <authorList>
            <person name="Llanes A."/>
            <person name="Restrepo C.M."/>
            <person name="Vecchio G.D."/>
            <person name="Anguizola F.J."/>
            <person name="Lleonart R."/>
        </authorList>
    </citation>
    <scope>NUCLEOTIDE SEQUENCE [LARGE SCALE GENOMIC DNA]</scope>
    <source>
        <strain evidence="2 3">MHOM/PA/94/PSC-1</strain>
    </source>
</reference>
<feature type="region of interest" description="Disordered" evidence="1">
    <location>
        <begin position="763"/>
        <end position="806"/>
    </location>
</feature>
<protein>
    <submittedName>
        <fullName evidence="2">Uncharacterized protein</fullName>
    </submittedName>
</protein>